<dbReference type="Pfam" id="PF20256">
    <property type="entry name" value="MoCoBD_2"/>
    <property type="match status" value="1"/>
</dbReference>
<dbReference type="SMART" id="SM01008">
    <property type="entry name" value="Ald_Xan_dh_C"/>
    <property type="match status" value="1"/>
</dbReference>
<dbReference type="EMBL" id="CAJZAG010000001">
    <property type="protein sequence ID" value="CAG9164471.1"/>
    <property type="molecule type" value="Genomic_DNA"/>
</dbReference>
<keyword evidence="3 6" id="KW-0560">Oxidoreductase</keyword>
<dbReference type="InterPro" id="IPR006058">
    <property type="entry name" value="2Fe2S_fd_BS"/>
</dbReference>
<name>A0ABN7XTZ4_9BURK</name>
<dbReference type="InterPro" id="IPR012675">
    <property type="entry name" value="Beta-grasp_dom_sf"/>
</dbReference>
<dbReference type="InterPro" id="IPR001041">
    <property type="entry name" value="2Fe-2S_ferredoxin-type"/>
</dbReference>
<dbReference type="InterPro" id="IPR008274">
    <property type="entry name" value="AldOxase/xan_DH_MoCoBD1"/>
</dbReference>
<dbReference type="InterPro" id="IPR036856">
    <property type="entry name" value="Ald_Oxase/Xan_DH_a/b_sf"/>
</dbReference>
<keyword evidence="2" id="KW-0479">Metal-binding</keyword>
<dbReference type="GO" id="GO:0033727">
    <property type="term" value="F:aldehyde dehydrogenase (FAD-independent) activity"/>
    <property type="evidence" value="ECO:0007669"/>
    <property type="project" value="UniProtKB-EC"/>
</dbReference>
<dbReference type="Proteomes" id="UP000706525">
    <property type="component" value="Unassembled WGS sequence"/>
</dbReference>
<dbReference type="Gene3D" id="3.90.1170.50">
    <property type="entry name" value="Aldehyde oxidase/xanthine dehydrogenase, a/b hammerhead"/>
    <property type="match status" value="1"/>
</dbReference>
<evidence type="ECO:0000256" key="3">
    <source>
        <dbReference type="ARBA" id="ARBA00023002"/>
    </source>
</evidence>
<evidence type="ECO:0000259" key="5">
    <source>
        <dbReference type="PROSITE" id="PS51085"/>
    </source>
</evidence>
<dbReference type="EC" id="1.2.99.7" evidence="6"/>
<dbReference type="SUPFAM" id="SSF56003">
    <property type="entry name" value="Molybdenum cofactor-binding domain"/>
    <property type="match status" value="1"/>
</dbReference>
<proteinExistence type="inferred from homology"/>
<evidence type="ECO:0000256" key="1">
    <source>
        <dbReference type="ARBA" id="ARBA00006849"/>
    </source>
</evidence>
<sequence length="960" mass="100518">MAHLSFDDPLVAEIGATAPTVSRLPEPVTSAHWVEINGTQHPLPDDLSRRALDFLRSDLRLFGTKEGCRQGDCGSCTVLVDGEPRYACLIPAGQLIGRSVVTVEGLATGTQCGSRLQSALLAHQAVQCGFCTPGMLTTAAAAIDAGRVTDRATARAAIDGVLCRCTGYQKIIDAVAEVGCGGAARPCTRQTPGSHAVGVPLTRLDGPEKVDGSQCFGADGYPVGSLVVRAVRSPYHRARFTLGDAAAVQTFVARHPGVYRVLTHADVPGINLHGVAGPYADQPVLPRDEARHFLEAVALVVGERDAMEGLDLSERGDFPVTWQPLTPVLTVPEATRDDSPQLHAERPGNLLIQGFVRRGDTTDALKHATHVVSATFESSFVEHAYLEPEAGWARRVAGPGDMGGNMGGDMIEVHSSTQAPHPHRGDLARILGVVPERVRVVATAVGGGFGGKLDMTVQPLLALAAWHVDRPVAMALTREESMATSTKRHPGRMVSTMGADADGKLCAVDFEADFNTGAFASWGTAVANRVPVHAGGPYVLPHYRARTRAIHTHVTPAGAFRGFGVPQTTMSQEQLIDELARRAGFDPLEFRAHNALRPGDCIPTGQVLDDSVGLLACLDALRPAWKAAQARVATLNAAAPAHLRHGVGIAAFFYGCGNTALPNPSTVRFGVRPDGTVVLHQGAVDAGQGANTVIPQIAADALGVPVAALHFVGPDTHLTPDCGRTSASRQTFITGRAAYLAGTALRARLLALAGAEGDAVISKGAHGVAVNGRTLDLSTLPVDEHGYAVAAEESFDPPITVLDDEGQGSPYATYAFGAQFAEVVVDCDTGRVRVKKVVAAHDVGRMVNPTLLAGQVEGAVAQGVGLALMEKYHPGGGNNLHDYLIPTVHDMPEVQAIFIEAPTALGPYGAKGIGEPALVPTAAAILNALRDAIGVRVYEAPATPDVVRRALAGRTVGYPG</sequence>
<keyword evidence="7" id="KW-1185">Reference proteome</keyword>
<organism evidence="6 7">
    <name type="scientific">Cupriavidus pampae</name>
    <dbReference type="NCBI Taxonomy" id="659251"/>
    <lineage>
        <taxon>Bacteria</taxon>
        <taxon>Pseudomonadati</taxon>
        <taxon>Pseudomonadota</taxon>
        <taxon>Betaproteobacteria</taxon>
        <taxon>Burkholderiales</taxon>
        <taxon>Burkholderiaceae</taxon>
        <taxon>Cupriavidus</taxon>
    </lineage>
</organism>
<evidence type="ECO:0000313" key="6">
    <source>
        <dbReference type="EMBL" id="CAG9164471.1"/>
    </source>
</evidence>
<evidence type="ECO:0000313" key="7">
    <source>
        <dbReference type="Proteomes" id="UP000706525"/>
    </source>
</evidence>
<dbReference type="InterPro" id="IPR016208">
    <property type="entry name" value="Ald_Oxase/xanthine_DH-like"/>
</dbReference>
<evidence type="ECO:0000256" key="4">
    <source>
        <dbReference type="ARBA" id="ARBA00023004"/>
    </source>
</evidence>
<dbReference type="InterPro" id="IPR037165">
    <property type="entry name" value="AldOxase/xan_DH_Mopterin-bd_sf"/>
</dbReference>
<dbReference type="PANTHER" id="PTHR11908">
    <property type="entry name" value="XANTHINE DEHYDROGENASE"/>
    <property type="match status" value="1"/>
</dbReference>
<dbReference type="PIRSF" id="PIRSF000127">
    <property type="entry name" value="Xanthine_DH"/>
    <property type="match status" value="1"/>
</dbReference>
<comment type="caution">
    <text evidence="6">The sequence shown here is derived from an EMBL/GenBank/DDBJ whole genome shotgun (WGS) entry which is preliminary data.</text>
</comment>
<dbReference type="Gene3D" id="3.30.365.10">
    <property type="entry name" value="Aldehyde oxidase/xanthine dehydrogenase, molybdopterin binding domain"/>
    <property type="match status" value="4"/>
</dbReference>
<dbReference type="Gene3D" id="3.10.20.30">
    <property type="match status" value="1"/>
</dbReference>
<protein>
    <submittedName>
        <fullName evidence="6">Aldehyde oxidoreductase</fullName>
        <ecNumber evidence="6">1.2.99.7</ecNumber>
    </submittedName>
</protein>
<dbReference type="InterPro" id="IPR000674">
    <property type="entry name" value="Ald_Oxase/Xan_DH_a/b"/>
</dbReference>
<dbReference type="PROSITE" id="PS51085">
    <property type="entry name" value="2FE2S_FER_2"/>
    <property type="match status" value="1"/>
</dbReference>
<dbReference type="PANTHER" id="PTHR11908:SF157">
    <property type="entry name" value="XANTHINE DEHYDROGENASE SUBUNIT D-RELATED"/>
    <property type="match status" value="1"/>
</dbReference>
<gene>
    <name evidence="6" type="primary">mop</name>
    <name evidence="6" type="ORF">LMG32289_00814</name>
</gene>
<dbReference type="Gene3D" id="1.10.150.120">
    <property type="entry name" value="[2Fe-2S]-binding domain"/>
    <property type="match status" value="1"/>
</dbReference>
<dbReference type="InterPro" id="IPR002888">
    <property type="entry name" value="2Fe-2S-bd"/>
</dbReference>
<accession>A0ABN7XTZ4</accession>
<dbReference type="SUPFAM" id="SSF47741">
    <property type="entry name" value="CO dehydrogenase ISP C-domain like"/>
    <property type="match status" value="1"/>
</dbReference>
<dbReference type="InterPro" id="IPR036884">
    <property type="entry name" value="2Fe-2S-bd_dom_sf"/>
</dbReference>
<dbReference type="Pfam" id="PF01799">
    <property type="entry name" value="Fer2_2"/>
    <property type="match status" value="1"/>
</dbReference>
<dbReference type="InterPro" id="IPR046867">
    <property type="entry name" value="AldOxase/xan_DH_MoCoBD2"/>
</dbReference>
<keyword evidence="4" id="KW-0408">Iron</keyword>
<dbReference type="SUPFAM" id="SSF54292">
    <property type="entry name" value="2Fe-2S ferredoxin-like"/>
    <property type="match status" value="1"/>
</dbReference>
<dbReference type="InterPro" id="IPR036010">
    <property type="entry name" value="2Fe-2S_ferredoxin-like_sf"/>
</dbReference>
<feature type="domain" description="2Fe-2S ferredoxin-type" evidence="5">
    <location>
        <begin position="32"/>
        <end position="106"/>
    </location>
</feature>
<reference evidence="6 7" key="1">
    <citation type="submission" date="2021-08" db="EMBL/GenBank/DDBJ databases">
        <authorList>
            <person name="Peeters C."/>
        </authorList>
    </citation>
    <scope>NUCLEOTIDE SEQUENCE [LARGE SCALE GENOMIC DNA]</scope>
    <source>
        <strain evidence="6 7">LMG 32289</strain>
    </source>
</reference>
<dbReference type="PROSITE" id="PS00197">
    <property type="entry name" value="2FE2S_FER_1"/>
    <property type="match status" value="1"/>
</dbReference>
<dbReference type="SUPFAM" id="SSF54665">
    <property type="entry name" value="CO dehydrogenase molybdoprotein N-domain-like"/>
    <property type="match status" value="1"/>
</dbReference>
<dbReference type="Pfam" id="PF00111">
    <property type="entry name" value="Fer2"/>
    <property type="match status" value="1"/>
</dbReference>
<evidence type="ECO:0000256" key="2">
    <source>
        <dbReference type="ARBA" id="ARBA00022723"/>
    </source>
</evidence>
<dbReference type="RefSeq" id="WP_223982173.1">
    <property type="nucleotide sequence ID" value="NZ_CAJZAG010000001.1"/>
</dbReference>
<comment type="similarity">
    <text evidence="1">Belongs to the xanthine dehydrogenase family.</text>
</comment>
<dbReference type="Pfam" id="PF02738">
    <property type="entry name" value="MoCoBD_1"/>
    <property type="match status" value="1"/>
</dbReference>